<dbReference type="Gene3D" id="1.10.3210.10">
    <property type="entry name" value="Hypothetical protein af1432"/>
    <property type="match status" value="1"/>
</dbReference>
<dbReference type="AlphaFoldDB" id="K2AE56"/>
<accession>K2AE56</accession>
<name>K2AE56_9BACT</name>
<sequence>MEKQNLTSKTHPRAPEVIRFWDKLVSASDYGCEETRKLLKIKWLSEDSISQIMAARTIAKLIHWYWKIVTRRTWERYFDHVSWVTLLLLLELWETDPDTLSAAEDHDVLEDWKIDLWEMKNLINFRVSPGTLEITEMVTNPKKTGDEKKDKQIKTRHYHLISHHKKAPRVKVGDRMYNLRCLEIFHFNESEITEKHLKKAEEQIEETIKHILPIALKHDLGRYLIPDIEKVEKRASEVRLILVQRKTKKAVKI</sequence>
<comment type="caution">
    <text evidence="1">The sequence shown here is derived from an EMBL/GenBank/DDBJ whole genome shotgun (WGS) entry which is preliminary data.</text>
</comment>
<protein>
    <submittedName>
        <fullName evidence="1">Uncharacterized protein</fullName>
    </submittedName>
</protein>
<gene>
    <name evidence="1" type="ORF">ACD_49C00050G0005</name>
</gene>
<evidence type="ECO:0000313" key="1">
    <source>
        <dbReference type="EMBL" id="EKD66335.1"/>
    </source>
</evidence>
<reference evidence="1" key="1">
    <citation type="journal article" date="2012" name="Science">
        <title>Fermentation, hydrogen, and sulfur metabolism in multiple uncultivated bacterial phyla.</title>
        <authorList>
            <person name="Wrighton K.C."/>
            <person name="Thomas B.C."/>
            <person name="Sharon I."/>
            <person name="Miller C.S."/>
            <person name="Castelle C.J."/>
            <person name="VerBerkmoes N.C."/>
            <person name="Wilkins M.J."/>
            <person name="Hettich R.L."/>
            <person name="Lipton M.S."/>
            <person name="Williams K.H."/>
            <person name="Long P.E."/>
            <person name="Banfield J.F."/>
        </authorList>
    </citation>
    <scope>NUCLEOTIDE SEQUENCE [LARGE SCALE GENOMIC DNA]</scope>
</reference>
<organism evidence="1">
    <name type="scientific">uncultured bacterium</name>
    <name type="common">gcode 4</name>
    <dbReference type="NCBI Taxonomy" id="1234023"/>
    <lineage>
        <taxon>Bacteria</taxon>
        <taxon>environmental samples</taxon>
    </lineage>
</organism>
<dbReference type="SUPFAM" id="SSF109604">
    <property type="entry name" value="HD-domain/PDEase-like"/>
    <property type="match status" value="1"/>
</dbReference>
<dbReference type="EMBL" id="AMFJ01021636">
    <property type="protein sequence ID" value="EKD66335.1"/>
    <property type="molecule type" value="Genomic_DNA"/>
</dbReference>
<proteinExistence type="predicted"/>